<proteinExistence type="predicted"/>
<dbReference type="AlphaFoldDB" id="A0A9Q0UQ12"/>
<name>A0A9Q0UQ12_SALPP</name>
<evidence type="ECO:0000313" key="1">
    <source>
        <dbReference type="EMBL" id="KAJ6734251.1"/>
    </source>
</evidence>
<sequence length="133" mass="15153">MSVLIALHTEQRPPHSMKTNRMMNRQLACSKKALEKTLKIKGKQLMKVKMKCLVFLSGMSSCVRKEDWRFFRQSLDTNWCSTCLAGHPCIEERLRVSDVPLSVLSIVVVLNVSFSMVREMISIGVSEEDGYAE</sequence>
<accession>A0A9Q0UQ12</accession>
<dbReference type="Proteomes" id="UP001151532">
    <property type="component" value="Chromosome 17"/>
</dbReference>
<gene>
    <name evidence="1" type="ORF">OIU79_001495</name>
</gene>
<keyword evidence="2" id="KW-1185">Reference proteome</keyword>
<protein>
    <submittedName>
        <fullName evidence="1">Uncharacterized protein</fullName>
    </submittedName>
</protein>
<organism evidence="1 2">
    <name type="scientific">Salix purpurea</name>
    <name type="common">Purple osier willow</name>
    <dbReference type="NCBI Taxonomy" id="77065"/>
    <lineage>
        <taxon>Eukaryota</taxon>
        <taxon>Viridiplantae</taxon>
        <taxon>Streptophyta</taxon>
        <taxon>Embryophyta</taxon>
        <taxon>Tracheophyta</taxon>
        <taxon>Spermatophyta</taxon>
        <taxon>Magnoliopsida</taxon>
        <taxon>eudicotyledons</taxon>
        <taxon>Gunneridae</taxon>
        <taxon>Pentapetalae</taxon>
        <taxon>rosids</taxon>
        <taxon>fabids</taxon>
        <taxon>Malpighiales</taxon>
        <taxon>Salicaceae</taxon>
        <taxon>Saliceae</taxon>
        <taxon>Salix</taxon>
    </lineage>
</organism>
<evidence type="ECO:0000313" key="2">
    <source>
        <dbReference type="Proteomes" id="UP001151532"/>
    </source>
</evidence>
<dbReference type="EMBL" id="JAPFFK010000011">
    <property type="protein sequence ID" value="KAJ6734251.1"/>
    <property type="molecule type" value="Genomic_DNA"/>
</dbReference>
<comment type="caution">
    <text evidence="1">The sequence shown here is derived from an EMBL/GenBank/DDBJ whole genome shotgun (WGS) entry which is preliminary data.</text>
</comment>
<reference evidence="1" key="1">
    <citation type="submission" date="2022-11" db="EMBL/GenBank/DDBJ databases">
        <authorList>
            <person name="Hyden B.L."/>
            <person name="Feng K."/>
            <person name="Yates T."/>
            <person name="Jawdy S."/>
            <person name="Smart L.B."/>
            <person name="Muchero W."/>
        </authorList>
    </citation>
    <scope>NUCLEOTIDE SEQUENCE</scope>
    <source>
        <tissue evidence="1">Shoot tip</tissue>
    </source>
</reference>
<feature type="non-terminal residue" evidence="1">
    <location>
        <position position="133"/>
    </location>
</feature>
<reference evidence="1" key="2">
    <citation type="journal article" date="2023" name="Int. J. Mol. Sci.">
        <title>De Novo Assembly and Annotation of 11 Diverse Shrub Willow (Salix) Genomes Reveals Novel Gene Organization in Sex-Linked Regions.</title>
        <authorList>
            <person name="Hyden B."/>
            <person name="Feng K."/>
            <person name="Yates T.B."/>
            <person name="Jawdy S."/>
            <person name="Cereghino C."/>
            <person name="Smart L.B."/>
            <person name="Muchero W."/>
        </authorList>
    </citation>
    <scope>NUCLEOTIDE SEQUENCE</scope>
    <source>
        <tissue evidence="1">Shoot tip</tissue>
    </source>
</reference>